<organism evidence="5 6">
    <name type="scientific">candidate division WOR-3 bacterium JGI_Cruoil_03_44_89</name>
    <dbReference type="NCBI Taxonomy" id="1973748"/>
    <lineage>
        <taxon>Bacteria</taxon>
        <taxon>Bacteria division WOR-3</taxon>
    </lineage>
</organism>
<dbReference type="GO" id="GO:0016874">
    <property type="term" value="F:ligase activity"/>
    <property type="evidence" value="ECO:0007669"/>
    <property type="project" value="UniProtKB-KW"/>
</dbReference>
<keyword evidence="1" id="KW-0819">tRNA processing</keyword>
<dbReference type="InterPro" id="IPR029060">
    <property type="entry name" value="PIN-like_dom_sf"/>
</dbReference>
<keyword evidence="5" id="KW-0436">Ligase</keyword>
<dbReference type="NCBIfam" id="TIGR03875">
    <property type="entry name" value="RNA_lig_partner"/>
    <property type="match status" value="1"/>
</dbReference>
<keyword evidence="2" id="KW-0540">Nuclease</keyword>
<proteinExistence type="predicted"/>
<evidence type="ECO:0000256" key="1">
    <source>
        <dbReference type="ARBA" id="ARBA00022694"/>
    </source>
</evidence>
<dbReference type="Proteomes" id="UP000215215">
    <property type="component" value="Unassembled WGS sequence"/>
</dbReference>
<keyword evidence="3" id="KW-0255">Endonuclease</keyword>
<protein>
    <submittedName>
        <fullName evidence="5">RNA ligase partner protein</fullName>
    </submittedName>
</protein>
<evidence type="ECO:0000256" key="3">
    <source>
        <dbReference type="ARBA" id="ARBA00022759"/>
    </source>
</evidence>
<name>A0A235BXP8_UNCW3</name>
<dbReference type="EMBL" id="NOZQ01000031">
    <property type="protein sequence ID" value="OYD17130.1"/>
    <property type="molecule type" value="Genomic_DNA"/>
</dbReference>
<dbReference type="Gene3D" id="3.40.50.1010">
    <property type="entry name" value="5'-nuclease"/>
    <property type="match status" value="1"/>
</dbReference>
<evidence type="ECO:0000313" key="5">
    <source>
        <dbReference type="EMBL" id="OYD17130.1"/>
    </source>
</evidence>
<accession>A0A235BXP8</accession>
<dbReference type="PANTHER" id="PTHR41173:SF1">
    <property type="entry name" value="RNA-FREE RIBONUCLEASE P"/>
    <property type="match status" value="1"/>
</dbReference>
<comment type="caution">
    <text evidence="5">The sequence shown here is derived from an EMBL/GenBank/DDBJ whole genome shotgun (WGS) entry which is preliminary data.</text>
</comment>
<dbReference type="SUPFAM" id="SSF88723">
    <property type="entry name" value="PIN domain-like"/>
    <property type="match status" value="1"/>
</dbReference>
<dbReference type="GO" id="GO:0008033">
    <property type="term" value="P:tRNA processing"/>
    <property type="evidence" value="ECO:0007669"/>
    <property type="project" value="UniProtKB-KW"/>
</dbReference>
<dbReference type="GO" id="GO:0016787">
    <property type="term" value="F:hydrolase activity"/>
    <property type="evidence" value="ECO:0007669"/>
    <property type="project" value="UniProtKB-KW"/>
</dbReference>
<dbReference type="CDD" id="cd18691">
    <property type="entry name" value="PIN_VapC-like"/>
    <property type="match status" value="1"/>
</dbReference>
<evidence type="ECO:0000256" key="2">
    <source>
        <dbReference type="ARBA" id="ARBA00022722"/>
    </source>
</evidence>
<dbReference type="Pfam" id="PF08745">
    <property type="entry name" value="PIN_5"/>
    <property type="match status" value="1"/>
</dbReference>
<evidence type="ECO:0000256" key="4">
    <source>
        <dbReference type="ARBA" id="ARBA00022801"/>
    </source>
</evidence>
<dbReference type="GO" id="GO:0004519">
    <property type="term" value="F:endonuclease activity"/>
    <property type="evidence" value="ECO:0007669"/>
    <property type="project" value="UniProtKB-KW"/>
</dbReference>
<evidence type="ECO:0000313" key="6">
    <source>
        <dbReference type="Proteomes" id="UP000215215"/>
    </source>
</evidence>
<keyword evidence="4" id="KW-0378">Hydrolase</keyword>
<dbReference type="PANTHER" id="PTHR41173">
    <property type="entry name" value="UPF0278 PROTEIN TK1425"/>
    <property type="match status" value="1"/>
</dbReference>
<dbReference type="AlphaFoldDB" id="A0A235BXP8"/>
<gene>
    <name evidence="5" type="ORF">CH333_01835</name>
</gene>
<dbReference type="InterPro" id="IPR014856">
    <property type="entry name" value="RNA_free_RNase_P"/>
</dbReference>
<sequence>MENIVLDTSVFVGQFFGKSPAESFNNFLSLATKSKGYRFYMPPAVLEELKKFADESRIEVESLNVLTLKPPKKHELSVPAYLLYNLVTDMRKRIDKGLRLAENAVRSDGKIDEIIRTLRANYREATREGIIDSKEDVDLLLLAKELNGTLVTADKGLTLWAHELGIPTLEPEELKSRLGSGDR</sequence>
<reference evidence="5 6" key="1">
    <citation type="submission" date="2017-07" db="EMBL/GenBank/DDBJ databases">
        <title>Recovery of genomes from metagenomes via a dereplication, aggregation, and scoring strategy.</title>
        <authorList>
            <person name="Sieber C.M."/>
            <person name="Probst A.J."/>
            <person name="Sharrar A."/>
            <person name="Thomas B.C."/>
            <person name="Hess M."/>
            <person name="Tringe S.G."/>
            <person name="Banfield J.F."/>
        </authorList>
    </citation>
    <scope>NUCLEOTIDE SEQUENCE [LARGE SCALE GENOMIC DNA]</scope>
    <source>
        <strain evidence="5">JGI_Cruoil_03_44_89</strain>
    </source>
</reference>